<feature type="compositionally biased region" description="Low complexity" evidence="1">
    <location>
        <begin position="95"/>
        <end position="107"/>
    </location>
</feature>
<comment type="caution">
    <text evidence="2">The sequence shown here is derived from an EMBL/GenBank/DDBJ whole genome shotgun (WGS) entry which is preliminary data.</text>
</comment>
<proteinExistence type="predicted"/>
<evidence type="ECO:0000313" key="3">
    <source>
        <dbReference type="Proteomes" id="UP001206483"/>
    </source>
</evidence>
<accession>A0ABT1JA55</accession>
<organism evidence="2 3">
    <name type="scientific">Kitasatospora paracochleata</name>
    <dbReference type="NCBI Taxonomy" id="58354"/>
    <lineage>
        <taxon>Bacteria</taxon>
        <taxon>Bacillati</taxon>
        <taxon>Actinomycetota</taxon>
        <taxon>Actinomycetes</taxon>
        <taxon>Kitasatosporales</taxon>
        <taxon>Streptomycetaceae</taxon>
        <taxon>Kitasatospora</taxon>
    </lineage>
</organism>
<dbReference type="EMBL" id="JAMZDX010000008">
    <property type="protein sequence ID" value="MCP2313948.1"/>
    <property type="molecule type" value="Genomic_DNA"/>
</dbReference>
<feature type="region of interest" description="Disordered" evidence="1">
    <location>
        <begin position="33"/>
        <end position="107"/>
    </location>
</feature>
<sequence>MMIKIPRRLPEIAAFAVLAGGLALLVTPGAAGHRPEAVTTGTRTPSAPAPARPPDSAALPTPPAAEMASATASPTGTPVAGAPSPSPATERDVMPSGVPAAGDGPDADTALQAAFSRQKPSDLAPVDAEQLTSQARAVWTAETTGVGRDRWPLYFPATTGAGRLYLYTDVRVQAAAAHTVDGSADKARVDLLWAGTSATGSYGDSRPATLTFTRTSTGWEPVR</sequence>
<evidence type="ECO:0008006" key="4">
    <source>
        <dbReference type="Google" id="ProtNLM"/>
    </source>
</evidence>
<keyword evidence="3" id="KW-1185">Reference proteome</keyword>
<reference evidence="2 3" key="1">
    <citation type="submission" date="2022-06" db="EMBL/GenBank/DDBJ databases">
        <title>Sequencing the genomes of 1000 actinobacteria strains.</title>
        <authorList>
            <person name="Klenk H.-P."/>
        </authorList>
    </citation>
    <scope>NUCLEOTIDE SEQUENCE [LARGE SCALE GENOMIC DNA]</scope>
    <source>
        <strain evidence="2 3">DSM 41656</strain>
    </source>
</reference>
<dbReference type="RefSeq" id="WP_253804261.1">
    <property type="nucleotide sequence ID" value="NZ_JAMZDX010000008.1"/>
</dbReference>
<protein>
    <recommendedName>
        <fullName evidence="4">Secreted protein</fullName>
    </recommendedName>
</protein>
<dbReference type="Proteomes" id="UP001206483">
    <property type="component" value="Unassembled WGS sequence"/>
</dbReference>
<gene>
    <name evidence="2" type="ORF">FHR36_007147</name>
</gene>
<evidence type="ECO:0000313" key="2">
    <source>
        <dbReference type="EMBL" id="MCP2313948.1"/>
    </source>
</evidence>
<evidence type="ECO:0000256" key="1">
    <source>
        <dbReference type="SAM" id="MobiDB-lite"/>
    </source>
</evidence>
<name>A0ABT1JA55_9ACTN</name>